<gene>
    <name evidence="1" type="ORF">IGA_05625</name>
</gene>
<organism evidence="1 2">
    <name type="scientific">Bacillus cereus HuA3-9</name>
    <dbReference type="NCBI Taxonomy" id="1053205"/>
    <lineage>
        <taxon>Bacteria</taxon>
        <taxon>Bacillati</taxon>
        <taxon>Bacillota</taxon>
        <taxon>Bacilli</taxon>
        <taxon>Bacillales</taxon>
        <taxon>Bacillaceae</taxon>
        <taxon>Bacillus</taxon>
        <taxon>Bacillus cereus group</taxon>
    </lineage>
</organism>
<proteinExistence type="predicted"/>
<dbReference type="RefSeq" id="WP_016094858.1">
    <property type="nucleotide sequence ID" value="NZ_KB976126.1"/>
</dbReference>
<sequence length="53" mass="6415">MRKIEPMTITEEQAEWLQQYLEKPPKLNPKLKVKLTKFMKRRRNQSGETGDIR</sequence>
<comment type="caution">
    <text evidence="1">The sequence shown here is derived from an EMBL/GenBank/DDBJ whole genome shotgun (WGS) entry which is preliminary data.</text>
</comment>
<dbReference type="AlphaFoldDB" id="R8CIE8"/>
<protein>
    <submittedName>
        <fullName evidence="1">Uncharacterized protein</fullName>
    </submittedName>
</protein>
<dbReference type="Proteomes" id="UP000014003">
    <property type="component" value="Unassembled WGS sequence"/>
</dbReference>
<dbReference type="HOGENOM" id="CLU_3058217_0_0_9"/>
<evidence type="ECO:0000313" key="2">
    <source>
        <dbReference type="Proteomes" id="UP000014003"/>
    </source>
</evidence>
<dbReference type="PATRIC" id="fig|1053205.3.peg.5685"/>
<accession>R8CIE8</accession>
<evidence type="ECO:0000313" key="1">
    <source>
        <dbReference type="EMBL" id="EOO11362.1"/>
    </source>
</evidence>
<reference evidence="1 2" key="1">
    <citation type="submission" date="2012-12" db="EMBL/GenBank/DDBJ databases">
        <title>The Genome Sequence of Bacillus cereus HuA3-9.</title>
        <authorList>
            <consortium name="The Broad Institute Genome Sequencing Platform"/>
            <consortium name="The Broad Institute Genome Sequencing Center for Infectious Disease"/>
            <person name="Feldgarden M."/>
            <person name="Van der Auwera G.A."/>
            <person name="Mahillon J."/>
            <person name="Duprez V."/>
            <person name="Timmery S."/>
            <person name="Mattelet C."/>
            <person name="Dierick K."/>
            <person name="Sun M."/>
            <person name="Yu Z."/>
            <person name="Zhu L."/>
            <person name="Hu X."/>
            <person name="Shank E.B."/>
            <person name="Swiecicka I."/>
            <person name="Hansen B.M."/>
            <person name="Andrup L."/>
            <person name="Walker B."/>
            <person name="Young S.K."/>
            <person name="Zeng Q."/>
            <person name="Gargeya S."/>
            <person name="Fitzgerald M."/>
            <person name="Haas B."/>
            <person name="Abouelleil A."/>
            <person name="Alvarado L."/>
            <person name="Arachchi H.M."/>
            <person name="Berlin A.M."/>
            <person name="Chapman S.B."/>
            <person name="Dewar J."/>
            <person name="Goldberg J."/>
            <person name="Griggs A."/>
            <person name="Gujja S."/>
            <person name="Hansen M."/>
            <person name="Howarth C."/>
            <person name="Imamovic A."/>
            <person name="Larimer J."/>
            <person name="McCowan C."/>
            <person name="Murphy C."/>
            <person name="Neiman D."/>
            <person name="Pearson M."/>
            <person name="Priest M."/>
            <person name="Roberts A."/>
            <person name="Saif S."/>
            <person name="Shea T."/>
            <person name="Sisk P."/>
            <person name="Sykes S."/>
            <person name="Wortman J."/>
            <person name="Nusbaum C."/>
            <person name="Birren B."/>
        </authorList>
    </citation>
    <scope>NUCLEOTIDE SEQUENCE [LARGE SCALE GENOMIC DNA]</scope>
    <source>
        <strain evidence="1 2">HuA3-9</strain>
    </source>
</reference>
<dbReference type="EMBL" id="AHDZ01000070">
    <property type="protein sequence ID" value="EOO11362.1"/>
    <property type="molecule type" value="Genomic_DNA"/>
</dbReference>
<name>R8CIE8_BACCE</name>